<dbReference type="EMBL" id="BGPR01012492">
    <property type="protein sequence ID" value="GBN56296.1"/>
    <property type="molecule type" value="Genomic_DNA"/>
</dbReference>
<evidence type="ECO:0000313" key="1">
    <source>
        <dbReference type="EMBL" id="GBN56296.1"/>
    </source>
</evidence>
<keyword evidence="2" id="KW-1185">Reference proteome</keyword>
<dbReference type="AlphaFoldDB" id="A0A4Y2Q1U1"/>
<organism evidence="1 2">
    <name type="scientific">Araneus ventricosus</name>
    <name type="common">Orbweaver spider</name>
    <name type="synonym">Epeira ventricosa</name>
    <dbReference type="NCBI Taxonomy" id="182803"/>
    <lineage>
        <taxon>Eukaryota</taxon>
        <taxon>Metazoa</taxon>
        <taxon>Ecdysozoa</taxon>
        <taxon>Arthropoda</taxon>
        <taxon>Chelicerata</taxon>
        <taxon>Arachnida</taxon>
        <taxon>Araneae</taxon>
        <taxon>Araneomorphae</taxon>
        <taxon>Entelegynae</taxon>
        <taxon>Araneoidea</taxon>
        <taxon>Araneidae</taxon>
        <taxon>Araneus</taxon>
    </lineage>
</organism>
<comment type="caution">
    <text evidence="1">The sequence shown here is derived from an EMBL/GenBank/DDBJ whole genome shotgun (WGS) entry which is preliminary data.</text>
</comment>
<dbReference type="SUPFAM" id="SSF53098">
    <property type="entry name" value="Ribonuclease H-like"/>
    <property type="match status" value="1"/>
</dbReference>
<dbReference type="InterPro" id="IPR012337">
    <property type="entry name" value="RNaseH-like_sf"/>
</dbReference>
<dbReference type="Gene3D" id="3.30.420.10">
    <property type="entry name" value="Ribonuclease H-like superfamily/Ribonuclease H"/>
    <property type="match status" value="1"/>
</dbReference>
<proteinExistence type="predicted"/>
<gene>
    <name evidence="1" type="ORF">AVEN_29547_1</name>
</gene>
<dbReference type="InterPro" id="IPR036397">
    <property type="entry name" value="RNaseH_sf"/>
</dbReference>
<sequence length="163" mass="18529">MPTGNATPIMSLYTPMVNLTVMSVRLLFNQISQLTRHFTLSSPFTKLYAIYLRLLKITTLNFKKDTIYTDSRSGIQAQQSGKYNKHLLVMECFELLRTLKGIKIKYCWIPGHAGIPGKECADKAAKTSNTARETFVLLNGAFHADKISQQRVWQRNLGQTDKQ</sequence>
<accession>A0A4Y2Q1U1</accession>
<name>A0A4Y2Q1U1_ARAVE</name>
<reference evidence="1 2" key="1">
    <citation type="journal article" date="2019" name="Sci. Rep.">
        <title>Orb-weaving spider Araneus ventricosus genome elucidates the spidroin gene catalogue.</title>
        <authorList>
            <person name="Kono N."/>
            <person name="Nakamura H."/>
            <person name="Ohtoshi R."/>
            <person name="Moran D.A.P."/>
            <person name="Shinohara A."/>
            <person name="Yoshida Y."/>
            <person name="Fujiwara M."/>
            <person name="Mori M."/>
            <person name="Tomita M."/>
            <person name="Arakawa K."/>
        </authorList>
    </citation>
    <scope>NUCLEOTIDE SEQUENCE [LARGE SCALE GENOMIC DNA]</scope>
</reference>
<protein>
    <submittedName>
        <fullName evidence="1">Uncharacterized protein</fullName>
    </submittedName>
</protein>
<dbReference type="OrthoDB" id="6437089at2759"/>
<dbReference type="GO" id="GO:0003676">
    <property type="term" value="F:nucleic acid binding"/>
    <property type="evidence" value="ECO:0007669"/>
    <property type="project" value="InterPro"/>
</dbReference>
<evidence type="ECO:0000313" key="2">
    <source>
        <dbReference type="Proteomes" id="UP000499080"/>
    </source>
</evidence>
<dbReference type="Proteomes" id="UP000499080">
    <property type="component" value="Unassembled WGS sequence"/>
</dbReference>